<protein>
    <submittedName>
        <fullName evidence="1">Uncharacterized protein</fullName>
    </submittedName>
</protein>
<accession>A0A518GEI2</accession>
<name>A0A518GEI2_9BACT</name>
<keyword evidence="2" id="KW-1185">Reference proteome</keyword>
<dbReference type="EMBL" id="CP036298">
    <property type="protein sequence ID" value="QDV27006.1"/>
    <property type="molecule type" value="Genomic_DNA"/>
</dbReference>
<dbReference type="Proteomes" id="UP000318017">
    <property type="component" value="Chromosome"/>
</dbReference>
<evidence type="ECO:0000313" key="2">
    <source>
        <dbReference type="Proteomes" id="UP000318017"/>
    </source>
</evidence>
<dbReference type="AlphaFoldDB" id="A0A518GEI2"/>
<proteinExistence type="predicted"/>
<organism evidence="1 2">
    <name type="scientific">Aureliella helgolandensis</name>
    <dbReference type="NCBI Taxonomy" id="2527968"/>
    <lineage>
        <taxon>Bacteria</taxon>
        <taxon>Pseudomonadati</taxon>
        <taxon>Planctomycetota</taxon>
        <taxon>Planctomycetia</taxon>
        <taxon>Pirellulales</taxon>
        <taxon>Pirellulaceae</taxon>
        <taxon>Aureliella</taxon>
    </lineage>
</organism>
<evidence type="ECO:0000313" key="1">
    <source>
        <dbReference type="EMBL" id="QDV27006.1"/>
    </source>
</evidence>
<sequence length="52" mass="5996">MCRQIAPPIGVFPNEPAEQFGDYPPIIVPTDLKPHFRFGLAEHFYCEFQIFA</sequence>
<dbReference type="KEGG" id="ahel:Q31a_53870"/>
<gene>
    <name evidence="1" type="ORF">Q31a_53870</name>
</gene>
<reference evidence="1 2" key="1">
    <citation type="submission" date="2019-02" db="EMBL/GenBank/DDBJ databases">
        <title>Deep-cultivation of Planctomycetes and their phenomic and genomic characterization uncovers novel biology.</title>
        <authorList>
            <person name="Wiegand S."/>
            <person name="Jogler M."/>
            <person name="Boedeker C."/>
            <person name="Pinto D."/>
            <person name="Vollmers J."/>
            <person name="Rivas-Marin E."/>
            <person name="Kohn T."/>
            <person name="Peeters S.H."/>
            <person name="Heuer A."/>
            <person name="Rast P."/>
            <person name="Oberbeckmann S."/>
            <person name="Bunk B."/>
            <person name="Jeske O."/>
            <person name="Meyerdierks A."/>
            <person name="Storesund J.E."/>
            <person name="Kallscheuer N."/>
            <person name="Luecker S."/>
            <person name="Lage O.M."/>
            <person name="Pohl T."/>
            <person name="Merkel B.J."/>
            <person name="Hornburger P."/>
            <person name="Mueller R.-W."/>
            <person name="Bruemmer F."/>
            <person name="Labrenz M."/>
            <person name="Spormann A.M."/>
            <person name="Op den Camp H."/>
            <person name="Overmann J."/>
            <person name="Amann R."/>
            <person name="Jetten M.S.M."/>
            <person name="Mascher T."/>
            <person name="Medema M.H."/>
            <person name="Devos D.P."/>
            <person name="Kaster A.-K."/>
            <person name="Ovreas L."/>
            <person name="Rohde M."/>
            <person name="Galperin M.Y."/>
            <person name="Jogler C."/>
        </authorList>
    </citation>
    <scope>NUCLEOTIDE SEQUENCE [LARGE SCALE GENOMIC DNA]</scope>
    <source>
        <strain evidence="1 2">Q31a</strain>
    </source>
</reference>